<dbReference type="PANTHER" id="PTHR43772:SF2">
    <property type="entry name" value="PUTATIVE (AFU_ORTHOLOGUE AFUA_2G04480)-RELATED"/>
    <property type="match status" value="1"/>
</dbReference>
<dbReference type="CDD" id="cd09003">
    <property type="entry name" value="GH43_XynD-like"/>
    <property type="match status" value="1"/>
</dbReference>
<dbReference type="Gene3D" id="2.60.120.260">
    <property type="entry name" value="Galactose-binding domain-like"/>
    <property type="match status" value="1"/>
</dbReference>
<dbReference type="Gene3D" id="1.10.1330.10">
    <property type="entry name" value="Dockerin domain"/>
    <property type="match status" value="1"/>
</dbReference>
<dbReference type="CDD" id="cd08547">
    <property type="entry name" value="Type_II_cohesin"/>
    <property type="match status" value="1"/>
</dbReference>
<gene>
    <name evidence="10" type="ORF">JRJ22_06320</name>
</gene>
<keyword evidence="6" id="KW-0326">Glycosidase</keyword>
<dbReference type="PANTHER" id="PTHR43772">
    <property type="entry name" value="ENDO-1,4-BETA-XYLANASE"/>
    <property type="match status" value="1"/>
</dbReference>
<dbReference type="PROSITE" id="PS51175">
    <property type="entry name" value="CBM6"/>
    <property type="match status" value="1"/>
</dbReference>
<organism evidence="10 11">
    <name type="scientific">Paenibacillus tianjinensis</name>
    <dbReference type="NCBI Taxonomy" id="2810347"/>
    <lineage>
        <taxon>Bacteria</taxon>
        <taxon>Bacillati</taxon>
        <taxon>Bacillota</taxon>
        <taxon>Bacilli</taxon>
        <taxon>Bacillales</taxon>
        <taxon>Paenibacillaceae</taxon>
        <taxon>Paenibacillus</taxon>
    </lineage>
</organism>
<keyword evidence="4" id="KW-0378">Hydrolase</keyword>
<dbReference type="PROSITE" id="PS51766">
    <property type="entry name" value="DOCKERIN"/>
    <property type="match status" value="1"/>
</dbReference>
<dbReference type="RefSeq" id="WP_206103710.1">
    <property type="nucleotide sequence ID" value="NZ_CP070969.1"/>
</dbReference>
<keyword evidence="5" id="KW-0119">Carbohydrate metabolism</keyword>
<evidence type="ECO:0000256" key="5">
    <source>
        <dbReference type="ARBA" id="ARBA00023277"/>
    </source>
</evidence>
<protein>
    <submittedName>
        <fullName evidence="10">Carbohydrate-binding protein</fullName>
    </submittedName>
</protein>
<dbReference type="InterPro" id="IPR008965">
    <property type="entry name" value="CBM2/CBM3_carb-bd_dom_sf"/>
</dbReference>
<feature type="domain" description="CBM6" evidence="8">
    <location>
        <begin position="390"/>
        <end position="522"/>
    </location>
</feature>
<dbReference type="Gene3D" id="2.60.40.680">
    <property type="match status" value="1"/>
</dbReference>
<evidence type="ECO:0000256" key="3">
    <source>
        <dbReference type="ARBA" id="ARBA00022729"/>
    </source>
</evidence>
<dbReference type="Pfam" id="PF02368">
    <property type="entry name" value="Big_2"/>
    <property type="match status" value="1"/>
</dbReference>
<evidence type="ECO:0000259" key="8">
    <source>
        <dbReference type="PROSITE" id="PS51175"/>
    </source>
</evidence>
<dbReference type="InterPro" id="IPR008979">
    <property type="entry name" value="Galactose-bd-like_sf"/>
</dbReference>
<proteinExistence type="inferred from homology"/>
<dbReference type="InterPro" id="IPR016134">
    <property type="entry name" value="Dockerin_dom"/>
</dbReference>
<dbReference type="SUPFAM" id="SSF49373">
    <property type="entry name" value="Invasin/intimin cell-adhesion fragments"/>
    <property type="match status" value="1"/>
</dbReference>
<dbReference type="InterPro" id="IPR023296">
    <property type="entry name" value="Glyco_hydro_beta-prop_sf"/>
</dbReference>
<feature type="signal peptide" evidence="7">
    <location>
        <begin position="1"/>
        <end position="25"/>
    </location>
</feature>
<evidence type="ECO:0000256" key="6">
    <source>
        <dbReference type="ARBA" id="ARBA00023295"/>
    </source>
</evidence>
<dbReference type="Pfam" id="PF00404">
    <property type="entry name" value="Dockerin_1"/>
    <property type="match status" value="1"/>
</dbReference>
<keyword evidence="3 7" id="KW-0732">Signal</keyword>
<evidence type="ECO:0000313" key="11">
    <source>
        <dbReference type="Proteomes" id="UP000663452"/>
    </source>
</evidence>
<dbReference type="InterPro" id="IPR006584">
    <property type="entry name" value="Cellulose-bd_IV"/>
</dbReference>
<evidence type="ECO:0000259" key="9">
    <source>
        <dbReference type="PROSITE" id="PS51766"/>
    </source>
</evidence>
<accession>A0ABX7LG85</accession>
<dbReference type="Pfam" id="PF04616">
    <property type="entry name" value="Glyco_hydro_43"/>
    <property type="match status" value="1"/>
</dbReference>
<evidence type="ECO:0000256" key="2">
    <source>
        <dbReference type="ARBA" id="ARBA00022651"/>
    </source>
</evidence>
<dbReference type="Gene3D" id="2.60.40.1080">
    <property type="match status" value="3"/>
</dbReference>
<dbReference type="InterPro" id="IPR036439">
    <property type="entry name" value="Dockerin_dom_sf"/>
</dbReference>
<dbReference type="Gene3D" id="1.20.1270.90">
    <property type="entry name" value="AF1782-like"/>
    <property type="match status" value="1"/>
</dbReference>
<dbReference type="SUPFAM" id="SSF63446">
    <property type="entry name" value="Type I dockerin domain"/>
    <property type="match status" value="1"/>
</dbReference>
<evidence type="ECO:0000256" key="4">
    <source>
        <dbReference type="ARBA" id="ARBA00022801"/>
    </source>
</evidence>
<feature type="domain" description="Dockerin" evidence="9">
    <location>
        <begin position="1196"/>
        <end position="1258"/>
    </location>
</feature>
<dbReference type="InterPro" id="IPR003343">
    <property type="entry name" value="Big_2"/>
</dbReference>
<dbReference type="SMART" id="SM00635">
    <property type="entry name" value="BID_2"/>
    <property type="match status" value="3"/>
</dbReference>
<keyword evidence="2" id="KW-0624">Polysaccharide degradation</keyword>
<dbReference type="CDD" id="cd14254">
    <property type="entry name" value="Dockerin_II"/>
    <property type="match status" value="1"/>
</dbReference>
<evidence type="ECO:0000256" key="1">
    <source>
        <dbReference type="ARBA" id="ARBA00009865"/>
    </source>
</evidence>
<dbReference type="SUPFAM" id="SSF75005">
    <property type="entry name" value="Arabinanase/levansucrase/invertase"/>
    <property type="match status" value="1"/>
</dbReference>
<dbReference type="Pfam" id="PF17829">
    <property type="entry name" value="GH115_C"/>
    <property type="match status" value="1"/>
</dbReference>
<keyword evidence="2" id="KW-0858">Xylan degradation</keyword>
<dbReference type="SMART" id="SM00606">
    <property type="entry name" value="CBD_IV"/>
    <property type="match status" value="1"/>
</dbReference>
<dbReference type="InterPro" id="IPR052176">
    <property type="entry name" value="Glycosyl_Hydrlase_43_Enz"/>
</dbReference>
<comment type="similarity">
    <text evidence="1">Belongs to the glycosyl hydrolase 43 family.</text>
</comment>
<keyword evidence="11" id="KW-1185">Reference proteome</keyword>
<dbReference type="InterPro" id="IPR005084">
    <property type="entry name" value="CBM6"/>
</dbReference>
<feature type="chain" id="PRO_5047191733" evidence="7">
    <location>
        <begin position="26"/>
        <end position="1258"/>
    </location>
</feature>
<dbReference type="InterPro" id="IPR006710">
    <property type="entry name" value="Glyco_hydro_43"/>
</dbReference>
<evidence type="ECO:0000256" key="7">
    <source>
        <dbReference type="SAM" id="SignalP"/>
    </source>
</evidence>
<dbReference type="Pfam" id="PF03422">
    <property type="entry name" value="CBM_6"/>
    <property type="match status" value="1"/>
</dbReference>
<dbReference type="SUPFAM" id="SSF49384">
    <property type="entry name" value="Carbohydrate-binding domain"/>
    <property type="match status" value="1"/>
</dbReference>
<evidence type="ECO:0000313" key="10">
    <source>
        <dbReference type="EMBL" id="QSF46216.1"/>
    </source>
</evidence>
<name>A0ABX7LG85_9BACL</name>
<dbReference type="InterPro" id="IPR002105">
    <property type="entry name" value="Dockerin_1_rpt"/>
</dbReference>
<dbReference type="EMBL" id="CP070969">
    <property type="protein sequence ID" value="QSF46216.1"/>
    <property type="molecule type" value="Genomic_DNA"/>
</dbReference>
<dbReference type="InterPro" id="IPR008964">
    <property type="entry name" value="Invasin/intimin_cell_adhesion"/>
</dbReference>
<dbReference type="Proteomes" id="UP000663452">
    <property type="component" value="Chromosome"/>
</dbReference>
<reference evidence="10 11" key="1">
    <citation type="submission" date="2021-02" db="EMBL/GenBank/DDBJ databases">
        <title>Paenibacillus tianjinensis sp. nov.</title>
        <authorList>
            <person name="Liu H."/>
        </authorList>
    </citation>
    <scope>NUCLEOTIDE SEQUENCE [LARGE SCALE GENOMIC DNA]</scope>
    <source>
        <strain evidence="10 11">TB2019</strain>
    </source>
</reference>
<sequence>MKIWNKLLAMMMVVTLTFVSNPATVRVQAAASPLTPALAKTPGNGNPLFTQKFGADPFAMVYNGRVYVYMTNDVLEYNADGTVKDNGYSKINKITVVSSDDMVNWTDHGEILAAGPQGAAKWANNSWAPSAAHKTIDGKEKFFLYFADNGSGIGVLTADSPIGPFTDPIGKQLVSRSTPGASDVTWLFDPAVLVDDDGSGYLYFGGGIPAGKDADPGTARVAKLGADMISLDLDASGGTLGRINPPWLFEDSGIHKYNGKYYYSYCTNFSSGHPSDIPTGTIAYMVSDNPMGPFTFVKTILPNPATFFGAGGNNHHAIFEFNNQWYVTYHAQTLAKAMAESGSYPQMGGQPHGYRNAHINKVSFDANGVIQNITGDYTGVPQLKNLDPYTRVEAETIGWNGGISTESSTEPGGMVSSINLAVSNINDGDWTAVSKVDFGATGAGTFKANVASGSGGGNIELYLDSADGTLIGTLPVSNTGGESSWKTKTTSISGATGVHDLYMVYKGSSTGNLFKVDSWQFEQKSAAHDLVAINASIDKQKIDIVTGTNQANMKVSAIYADGTSTDVTAEAVATPAQSGIVSVNNGVVTGVGYGSTSIDVTYGGKTDTLNMLVKDLNSELTVKKITVDNASVVLDSGKTATFKVIAEYVDGQTEDVTKTAIYSNSSPAIADVAGGTITAKASGTTNVTVSFKGAVGAAVTAQITVVVNTPAVVAIEAETAAENTATAYVYGTINGHTWSLVDGQSTKAMFFGPNNGFAASATDAASLAANSRLGYKINFTTAGTYNVWILVKTLGFDSDSIHVGLDNQYKFTSNGIEGVSGGQFKWANISGNSGGIFGGATLNVTAGEHELNFWGREDGLAIDRIYLTTSSSTADPVWPSSSVAVTGVTLDKSSLSLATGSTETLTATITPADATNKTVTFSSNDTGVATVTGAVYDSSTGTTSVTVHAIAAGNAVITVTTADGNQTAVSNVTVTPSVEPQVPTAALSADSSVNPGSSFIVAVSLNNAEQRVFAEDITLTYDSNLFEYVSAAGADNNIQIVTEDKANAGKVRLIAANIGGISGASTPVLNLTFKVKAGVQNTTGTIAATEAKLGIAPEGTVIEAALSSKSISIGRIEVVVDKTALTTTITKAQSLYDASVVGTQPGQYPQAAKDALGAAINAAKAVKDNQSATQYQVDSAVTALVSAEETFEAAVIKAASADLNNDKIINVGDLAIVAYYYGKDSTSPDWAKAKIADLNGDNKVDIIDLAYVATKILE</sequence>
<dbReference type="SUPFAM" id="SSF49785">
    <property type="entry name" value="Galactose-binding domain-like"/>
    <property type="match status" value="1"/>
</dbReference>
<dbReference type="CDD" id="cd04084">
    <property type="entry name" value="CBM6_xylanase-like"/>
    <property type="match status" value="1"/>
</dbReference>
<dbReference type="Gene3D" id="2.60.120.1620">
    <property type="match status" value="1"/>
</dbReference>
<dbReference type="Gene3D" id="2.115.10.20">
    <property type="entry name" value="Glycosyl hydrolase domain, family 43"/>
    <property type="match status" value="1"/>
</dbReference>
<dbReference type="InterPro" id="IPR041437">
    <property type="entry name" value="GH115_C"/>
</dbReference>